<dbReference type="STRING" id="218851.A0A2G5F3W6"/>
<dbReference type="GO" id="GO:0009451">
    <property type="term" value="P:RNA modification"/>
    <property type="evidence" value="ECO:0007669"/>
    <property type="project" value="InterPro"/>
</dbReference>
<dbReference type="NCBIfam" id="TIGR00756">
    <property type="entry name" value="PPR"/>
    <property type="match status" value="5"/>
</dbReference>
<dbReference type="FunFam" id="1.25.40.10:FF:000381">
    <property type="entry name" value="Pentatricopeptide repeat-containing protein"/>
    <property type="match status" value="1"/>
</dbReference>
<dbReference type="AlphaFoldDB" id="A0A2G5F3W6"/>
<dbReference type="FunCoup" id="A0A2G5F3W6">
    <property type="interactions" value="399"/>
</dbReference>
<proteinExistence type="predicted"/>
<dbReference type="InterPro" id="IPR046960">
    <property type="entry name" value="PPR_At4g14850-like_plant"/>
</dbReference>
<keyword evidence="1" id="KW-0677">Repeat</keyword>
<evidence type="ECO:0000256" key="2">
    <source>
        <dbReference type="PROSITE-ProRule" id="PRU00708"/>
    </source>
</evidence>
<accession>A0A2G5F3W6</accession>
<dbReference type="Pfam" id="PF01535">
    <property type="entry name" value="PPR"/>
    <property type="match status" value="6"/>
</dbReference>
<dbReference type="PANTHER" id="PTHR24015:SF878">
    <property type="entry name" value="OS09G0413300 PROTEIN"/>
    <property type="match status" value="1"/>
</dbReference>
<dbReference type="EMBL" id="KZ305019">
    <property type="protein sequence ID" value="PIA62672.1"/>
    <property type="molecule type" value="Genomic_DNA"/>
</dbReference>
<feature type="repeat" description="PPR" evidence="2">
    <location>
        <begin position="313"/>
        <end position="347"/>
    </location>
</feature>
<feature type="repeat" description="PPR" evidence="2">
    <location>
        <begin position="513"/>
        <end position="547"/>
    </location>
</feature>
<organism evidence="3 4">
    <name type="scientific">Aquilegia coerulea</name>
    <name type="common">Rocky mountain columbine</name>
    <dbReference type="NCBI Taxonomy" id="218851"/>
    <lineage>
        <taxon>Eukaryota</taxon>
        <taxon>Viridiplantae</taxon>
        <taxon>Streptophyta</taxon>
        <taxon>Embryophyta</taxon>
        <taxon>Tracheophyta</taxon>
        <taxon>Spermatophyta</taxon>
        <taxon>Magnoliopsida</taxon>
        <taxon>Ranunculales</taxon>
        <taxon>Ranunculaceae</taxon>
        <taxon>Thalictroideae</taxon>
        <taxon>Aquilegia</taxon>
    </lineage>
</organism>
<reference evidence="3 4" key="1">
    <citation type="submission" date="2017-09" db="EMBL/GenBank/DDBJ databases">
        <title>WGS assembly of Aquilegia coerulea Goldsmith.</title>
        <authorList>
            <person name="Hodges S."/>
            <person name="Kramer E."/>
            <person name="Nordborg M."/>
            <person name="Tomkins J."/>
            <person name="Borevitz J."/>
            <person name="Derieg N."/>
            <person name="Yan J."/>
            <person name="Mihaltcheva S."/>
            <person name="Hayes R.D."/>
            <person name="Rokhsar D."/>
        </authorList>
    </citation>
    <scope>NUCLEOTIDE SEQUENCE [LARGE SCALE GENOMIC DNA]</scope>
    <source>
        <strain evidence="4">cv. Goldsmith</strain>
    </source>
</reference>
<dbReference type="Pfam" id="PF13041">
    <property type="entry name" value="PPR_2"/>
    <property type="match status" value="5"/>
</dbReference>
<dbReference type="FunFam" id="1.25.40.10:FF:000073">
    <property type="entry name" value="Pentatricopeptide repeat-containing protein chloroplastic"/>
    <property type="match status" value="2"/>
</dbReference>
<dbReference type="Gene3D" id="1.25.40.10">
    <property type="entry name" value="Tetratricopeptide repeat domain"/>
    <property type="match status" value="6"/>
</dbReference>
<dbReference type="GO" id="GO:0003729">
    <property type="term" value="F:mRNA binding"/>
    <property type="evidence" value="ECO:0007669"/>
    <property type="project" value="UniProtKB-ARBA"/>
</dbReference>
<dbReference type="OrthoDB" id="1915063at2759"/>
<gene>
    <name evidence="3" type="ORF">AQUCO_00200587v1</name>
</gene>
<dbReference type="FunFam" id="1.25.40.10:FF:000344">
    <property type="entry name" value="Pentatricopeptide repeat-containing protein"/>
    <property type="match status" value="1"/>
</dbReference>
<feature type="repeat" description="PPR" evidence="2">
    <location>
        <begin position="750"/>
        <end position="785"/>
    </location>
</feature>
<sequence>MNTLFQQISLTNISITSLRFISSLAIIENPLTFRSRDENNHTSFNLFELFNTQTKTRKPSIKEIQTIHAHTIKTSLLQFDLFVANSVVGYYSKSGKIYDAFRLFEEISEPNLISWNLIITGYDQSSKYDECWRTFCKMWSFGFDPDQFTYGSVLSACAASQASWSGTQVYSLVLKNGFFSNGYVRTRMIDFFAKISSFEESLRVFEDVSCENVVCWNAIITAAIRNRENWVALDIFNQMLCKYLTPNSFTYPSVLSACTAFGEIKMGRGVHGRVIKCGFEEDVFVGTAIVDLYAKCGDINDAVEGFLGIRESNVVSWTAIISAFVQREDSGSALKFFKEMREEGVEINNYTLTSVLTACAKPQMMNEAIQIHSYIVKCGFDSNSTVVESLINVYSKTGQIGFSELVFKESRSAKNVETWAVMISGFAQNQSLGSAFELIEMMIKEGLRPNSSCWSSVLSIIDCIYVGRQTHCYILKNGMVSDICVGSALFTMYSKCGSLEEAYVIFEQIHDKDRVSWTSMLAGFAEHGFIDRAFDIFRNMVLEDIKPDAMTLSAILTACSVLPSLRKGKEAHAYSLHAGLSGDTLVSNGLVTMYSKCGVLVSARRVFELMPQKDKISWSSLVSGYAQNGYVEESLLQYHEMLVAGLNINSFTITSLLGMAATLTIPDLGKQLHVPIVKIGIGSDPPVGNSLITMYSKCGSIEDSNKVFDQIENPDLFAWTSMIMGYAQHGKGVDALLLYDLMRSKGVEPDPLTFVGVLSACSHCGLVEEGYNYFNSMTKDYGIKPGSHHYACMVDILGRSGRLEEAERFIANMSIKPDALVWGTLLAACKVHGNVELGRLVAKHILELQPTKVGAYVSLSNILADMGQWDEVINMRNLMNGVGVKKEPGWSSLYLN</sequence>
<feature type="repeat" description="PPR" evidence="2">
    <location>
        <begin position="715"/>
        <end position="749"/>
    </location>
</feature>
<dbReference type="FunFam" id="1.25.40.10:FF:000090">
    <property type="entry name" value="Pentatricopeptide repeat-containing protein, chloroplastic"/>
    <property type="match status" value="1"/>
</dbReference>
<name>A0A2G5F3W6_AQUCA</name>
<dbReference type="Proteomes" id="UP000230069">
    <property type="component" value="Unassembled WGS sequence"/>
</dbReference>
<dbReference type="InParanoid" id="A0A2G5F3W6"/>
<protein>
    <recommendedName>
        <fullName evidence="5">Pentacotripeptide-repeat region of PRORP domain-containing protein</fullName>
    </recommendedName>
</protein>
<keyword evidence="4" id="KW-1185">Reference proteome</keyword>
<dbReference type="PANTHER" id="PTHR24015">
    <property type="entry name" value="OS07G0578800 PROTEIN-RELATED"/>
    <property type="match status" value="1"/>
</dbReference>
<evidence type="ECO:0000313" key="4">
    <source>
        <dbReference type="Proteomes" id="UP000230069"/>
    </source>
</evidence>
<feature type="repeat" description="PPR" evidence="2">
    <location>
        <begin position="614"/>
        <end position="648"/>
    </location>
</feature>
<dbReference type="InterPro" id="IPR002885">
    <property type="entry name" value="PPR_rpt"/>
</dbReference>
<dbReference type="InterPro" id="IPR011990">
    <property type="entry name" value="TPR-like_helical_dom_sf"/>
</dbReference>
<dbReference type="PROSITE" id="PS51375">
    <property type="entry name" value="PPR"/>
    <property type="match status" value="7"/>
</dbReference>
<dbReference type="InterPro" id="IPR046848">
    <property type="entry name" value="E_motif"/>
</dbReference>
<dbReference type="Pfam" id="PF20431">
    <property type="entry name" value="E_motif"/>
    <property type="match status" value="1"/>
</dbReference>
<evidence type="ECO:0008006" key="5">
    <source>
        <dbReference type="Google" id="ProtNLM"/>
    </source>
</evidence>
<evidence type="ECO:0000256" key="1">
    <source>
        <dbReference type="ARBA" id="ARBA00022737"/>
    </source>
</evidence>
<feature type="repeat" description="PPR" evidence="2">
    <location>
        <begin position="111"/>
        <end position="145"/>
    </location>
</feature>
<evidence type="ECO:0000313" key="3">
    <source>
        <dbReference type="EMBL" id="PIA62672.1"/>
    </source>
</evidence>
<feature type="repeat" description="PPR" evidence="2">
    <location>
        <begin position="415"/>
        <end position="449"/>
    </location>
</feature>